<dbReference type="PANTHER" id="PTHR42928">
    <property type="entry name" value="TRICARBOXYLATE-BINDING PROTEIN"/>
    <property type="match status" value="1"/>
</dbReference>
<geneLocation type="plasmid" evidence="4">
    <name>prgalie4872d</name>
</geneLocation>
<dbReference type="Pfam" id="PF03401">
    <property type="entry name" value="TctC"/>
    <property type="match status" value="1"/>
</dbReference>
<evidence type="ECO:0000256" key="1">
    <source>
        <dbReference type="ARBA" id="ARBA00006987"/>
    </source>
</evidence>
<evidence type="ECO:0000313" key="4">
    <source>
        <dbReference type="Proteomes" id="UP000184749"/>
    </source>
</evidence>
<dbReference type="OrthoDB" id="8970543at2"/>
<dbReference type="AlphaFoldDB" id="A0A1L5NS52"/>
<dbReference type="Proteomes" id="UP000184749">
    <property type="component" value="Plasmid pRgalIE4872d"/>
</dbReference>
<dbReference type="PIRSF" id="PIRSF017082">
    <property type="entry name" value="YflP"/>
    <property type="match status" value="1"/>
</dbReference>
<protein>
    <submittedName>
        <fullName evidence="3">Bordetella uptake domain-containing protein</fullName>
    </submittedName>
</protein>
<reference evidence="3 4" key="1">
    <citation type="submission" date="2016-09" db="EMBL/GenBank/DDBJ databases">
        <title>The complete genome sequences of Rhizobium gallicum, symbiovars gallicum and phaseoli, symbionts associated to common bean (Phaseolus vulgaris).</title>
        <authorList>
            <person name="Bustos P."/>
            <person name="Santamaria R.I."/>
            <person name="Perez-Carrascal O.M."/>
            <person name="Juarez S."/>
            <person name="Lozano L."/>
            <person name="Martinez-Flores I."/>
            <person name="Martinez-Romero E."/>
            <person name="Cevallos M."/>
            <person name="Romero D."/>
            <person name="Davila G."/>
            <person name="Gonzalez V."/>
        </authorList>
    </citation>
    <scope>NUCLEOTIDE SEQUENCE [LARGE SCALE GENOMIC DNA]</scope>
    <source>
        <strain evidence="3 4">IE4872</strain>
        <plasmid evidence="4">prgalie4872d</plasmid>
    </source>
</reference>
<feature type="signal peptide" evidence="2">
    <location>
        <begin position="1"/>
        <end position="25"/>
    </location>
</feature>
<gene>
    <name evidence="3" type="ORF">IE4872_PD00192</name>
</gene>
<dbReference type="InterPro" id="IPR005064">
    <property type="entry name" value="BUG"/>
</dbReference>
<evidence type="ECO:0000313" key="3">
    <source>
        <dbReference type="EMBL" id="APO70731.1"/>
    </source>
</evidence>
<dbReference type="Gene3D" id="3.40.190.150">
    <property type="entry name" value="Bordetella uptake gene, domain 1"/>
    <property type="match status" value="1"/>
</dbReference>
<organism evidence="3 4">
    <name type="scientific">Rhizobium gallicum</name>
    <dbReference type="NCBI Taxonomy" id="56730"/>
    <lineage>
        <taxon>Bacteria</taxon>
        <taxon>Pseudomonadati</taxon>
        <taxon>Pseudomonadota</taxon>
        <taxon>Alphaproteobacteria</taxon>
        <taxon>Hyphomicrobiales</taxon>
        <taxon>Rhizobiaceae</taxon>
        <taxon>Rhizobium/Agrobacterium group</taxon>
        <taxon>Rhizobium</taxon>
    </lineage>
</organism>
<comment type="similarity">
    <text evidence="1">Belongs to the UPF0065 (bug) family.</text>
</comment>
<dbReference type="InterPro" id="IPR042100">
    <property type="entry name" value="Bug_dom1"/>
</dbReference>
<dbReference type="EMBL" id="CP017105">
    <property type="protein sequence ID" value="APO70731.1"/>
    <property type="molecule type" value="Genomic_DNA"/>
</dbReference>
<evidence type="ECO:0000256" key="2">
    <source>
        <dbReference type="SAM" id="SignalP"/>
    </source>
</evidence>
<dbReference type="SUPFAM" id="SSF53850">
    <property type="entry name" value="Periplasmic binding protein-like II"/>
    <property type="match status" value="1"/>
</dbReference>
<keyword evidence="3" id="KW-0614">Plasmid</keyword>
<dbReference type="Gene3D" id="3.40.190.10">
    <property type="entry name" value="Periplasmic binding protein-like II"/>
    <property type="match status" value="1"/>
</dbReference>
<keyword evidence="2" id="KW-0732">Signal</keyword>
<dbReference type="PANTHER" id="PTHR42928:SF5">
    <property type="entry name" value="BLR1237 PROTEIN"/>
    <property type="match status" value="1"/>
</dbReference>
<sequence length="328" mass="34752">MHINRRACGFALAIIAFSLAIAAHAQQFPSKPITIVLGFSAGGATDSALRTVSEKASLILGTPIIFEYRPGANQTIAIRKLLEAKPDGYTLLGGTGSSLAQNPGMQKDLGYDPTKDFTPVASIGLGPGVLDVNSKLPIQSVAELIEYAKKNDGALNYGSGGFGTASHLAMEAFMAITGTKMIHVPLKSDTEVALEVSEGRIDVAFQTLQAVDAYVKSGAIRILAVTSVEEMQSAKGLPTLTATGVAGLDALDPYTFYGIVGPRGMPSETVNKLNEAFNKALADPDVRDRLQNILKVEPKPDTQEGFGSYVAEQLAKWRKLSQAVQISR</sequence>
<dbReference type="CDD" id="cd07012">
    <property type="entry name" value="PBP2_Bug_TTT"/>
    <property type="match status" value="1"/>
</dbReference>
<dbReference type="RefSeq" id="WP_074071187.1">
    <property type="nucleotide sequence ID" value="NZ_CP017105.1"/>
</dbReference>
<feature type="chain" id="PRO_5009862598" evidence="2">
    <location>
        <begin position="26"/>
        <end position="328"/>
    </location>
</feature>
<name>A0A1L5NS52_9HYPH</name>
<accession>A0A1L5NS52</accession>
<proteinExistence type="inferred from homology"/>